<reference evidence="4" key="1">
    <citation type="journal article" date="2020" name="Cell">
        <title>Large-Scale Comparative Analyses of Tick Genomes Elucidate Their Genetic Diversity and Vector Capacities.</title>
        <authorList>
            <consortium name="Tick Genome and Microbiome Consortium (TIGMIC)"/>
            <person name="Jia N."/>
            <person name="Wang J."/>
            <person name="Shi W."/>
            <person name="Du L."/>
            <person name="Sun Y."/>
            <person name="Zhan W."/>
            <person name="Jiang J.F."/>
            <person name="Wang Q."/>
            <person name="Zhang B."/>
            <person name="Ji P."/>
            <person name="Bell-Sakyi L."/>
            <person name="Cui X.M."/>
            <person name="Yuan T.T."/>
            <person name="Jiang B.G."/>
            <person name="Yang W.F."/>
            <person name="Lam T.T."/>
            <person name="Chang Q.C."/>
            <person name="Ding S.J."/>
            <person name="Wang X.J."/>
            <person name="Zhu J.G."/>
            <person name="Ruan X.D."/>
            <person name="Zhao L."/>
            <person name="Wei J.T."/>
            <person name="Ye R.Z."/>
            <person name="Que T.C."/>
            <person name="Du C.H."/>
            <person name="Zhou Y.H."/>
            <person name="Cheng J.X."/>
            <person name="Dai P.F."/>
            <person name="Guo W.B."/>
            <person name="Han X.H."/>
            <person name="Huang E.J."/>
            <person name="Li L.F."/>
            <person name="Wei W."/>
            <person name="Gao Y.C."/>
            <person name="Liu J.Z."/>
            <person name="Shao H.Z."/>
            <person name="Wang X."/>
            <person name="Wang C.C."/>
            <person name="Yang T.C."/>
            <person name="Huo Q.B."/>
            <person name="Li W."/>
            <person name="Chen H.Y."/>
            <person name="Chen S.E."/>
            <person name="Zhou L.G."/>
            <person name="Ni X.B."/>
            <person name="Tian J.H."/>
            <person name="Sheng Y."/>
            <person name="Liu T."/>
            <person name="Pan Y.S."/>
            <person name="Xia L.Y."/>
            <person name="Li J."/>
            <person name="Zhao F."/>
            <person name="Cao W.C."/>
        </authorList>
    </citation>
    <scope>NUCLEOTIDE SEQUENCE</scope>
    <source>
        <strain evidence="4">Rmic-2018</strain>
    </source>
</reference>
<dbReference type="GO" id="GO:0004222">
    <property type="term" value="F:metalloendopeptidase activity"/>
    <property type="evidence" value="ECO:0007669"/>
    <property type="project" value="InterPro"/>
</dbReference>
<feature type="compositionally biased region" description="Basic and acidic residues" evidence="2">
    <location>
        <begin position="72"/>
        <end position="96"/>
    </location>
</feature>
<feature type="compositionally biased region" description="Polar residues" evidence="2">
    <location>
        <begin position="324"/>
        <end position="334"/>
    </location>
</feature>
<feature type="compositionally biased region" description="Low complexity" evidence="2">
    <location>
        <begin position="245"/>
        <end position="260"/>
    </location>
</feature>
<proteinExistence type="inferred from homology"/>
<organism evidence="4 5">
    <name type="scientific">Rhipicephalus microplus</name>
    <name type="common">Cattle tick</name>
    <name type="synonym">Boophilus microplus</name>
    <dbReference type="NCBI Taxonomy" id="6941"/>
    <lineage>
        <taxon>Eukaryota</taxon>
        <taxon>Metazoa</taxon>
        <taxon>Ecdysozoa</taxon>
        <taxon>Arthropoda</taxon>
        <taxon>Chelicerata</taxon>
        <taxon>Arachnida</taxon>
        <taxon>Acari</taxon>
        <taxon>Parasitiformes</taxon>
        <taxon>Ixodida</taxon>
        <taxon>Ixodoidea</taxon>
        <taxon>Ixodidae</taxon>
        <taxon>Rhipicephalinae</taxon>
        <taxon>Rhipicephalus</taxon>
        <taxon>Boophilus</taxon>
    </lineage>
</organism>
<evidence type="ECO:0000313" key="4">
    <source>
        <dbReference type="EMBL" id="KAH8021908.1"/>
    </source>
</evidence>
<feature type="region of interest" description="Disordered" evidence="2">
    <location>
        <begin position="38"/>
        <end position="60"/>
    </location>
</feature>
<comment type="caution">
    <text evidence="4">The sequence shown here is derived from an EMBL/GenBank/DDBJ whole genome shotgun (WGS) entry which is preliminary data.</text>
</comment>
<dbReference type="PROSITE" id="PS51885">
    <property type="entry name" value="NEPRILYSIN"/>
    <property type="match status" value="1"/>
</dbReference>
<feature type="region of interest" description="Disordered" evidence="2">
    <location>
        <begin position="317"/>
        <end position="339"/>
    </location>
</feature>
<sequence>MDLEKLVALGEKMGLSGAELRKWVSQKEKEAVERERLAAERAKEEREARERQLKEEREQQVKLELEREKLAAERVREEREERERQRQHEMELERLRLQQRSETPVQARVESSEREDHGFRLNPSKLLVAPVRDDHAGESAVVPERRRVEGVQPDTPSPLREVKGSTAEQMPQKPPREEHNKRSMLQEAQAPALQPDNKPTAVTEGMKIQVAEGQPIDKPLTVEKRQVKRQRLTKPRASKSRRGASPRLSMSPSSSIPVGPGNATARTTPDDHAVKLGPPSPLPSPVRSTAGESDAQPASGANSPFCTSYDVTPLISADSPPVIPSSSKSMTNRGKQNDDSVVVRNKAPSLRRPHSTPLTAGELLVSYEKLHDMVQSRSQETVTKPTLTRSLVKSIDPRKIASVIVTVALCVLLLGSLFLLTTRRSVIRLKLCHTEDCQRHATLLTEYLNTTLDPCDDFEAYVCSAWQISKEYREQAKSVMDDLRFTWYRHFEHTLTAGSLKYSAGRKPLAMYHMCNLYFPFNTSQIQLIHEFFAYHGFQWPEPPKVVHPPVTLLVFLSYHWTSPYWITVHLLTPSTSGRQRVLITPGLYISILRNQHQSVASAYDRYWQMFLELFYPDPATRPPMNLEAVEEIRAMEKDVLDTLHAAAISLPKRPAKFPFREIGNHLHNASAAEWVDDFQVGMAQRPNLTIDDEIVASDVTFLDVVSRLLDKYGPLKLNQHLIWLILQNYAPKTDYAFFVTYYGSVEKTAVYRPLYCAHQVEASFKVLVLALGVVARLTIFDRRVIDTGFKSLVSAALGRIRNATWMDDEDKLRMISKLASVSMLFLPPKSILDNGTLEGLFEQFPENEPSFAEYWIGSLAAMGSMKKTLEYRKALLLPGNNFPDYVNYGYISNTVRLAIGAAAAPAYYRDGTEAMLYGGLLFLLAMQMVKAVDEVGIKWYTNQTALDDTILSNASLQAFRDKSECWYGASNERTFPEIPALEIAYGALKEFHHQHNTEPLALSEQLPEDKVFFMTLCYMTCSNALFKGGITADCNKEEEEEEDEERKNGGTGRWEVSSFQEPSGLRCLLDPGDETSLLVQVLQGELGLPRFEKVFVFFTSINGVRRRR</sequence>
<evidence type="ECO:0000313" key="5">
    <source>
        <dbReference type="Proteomes" id="UP000821866"/>
    </source>
</evidence>
<feature type="compositionally biased region" description="Basic residues" evidence="2">
    <location>
        <begin position="226"/>
        <end position="244"/>
    </location>
</feature>
<gene>
    <name evidence="4" type="ORF">HPB51_018757</name>
</gene>
<dbReference type="InterPro" id="IPR042089">
    <property type="entry name" value="Peptidase_M13_dom_2"/>
</dbReference>
<dbReference type="CDD" id="cd22249">
    <property type="entry name" value="UDM1_RNF168_RNF169-like"/>
    <property type="match status" value="1"/>
</dbReference>
<dbReference type="Gene3D" id="1.10.1380.10">
    <property type="entry name" value="Neutral endopeptidase , domain2"/>
    <property type="match status" value="1"/>
</dbReference>
<dbReference type="InterPro" id="IPR000718">
    <property type="entry name" value="Peptidase_M13"/>
</dbReference>
<feature type="compositionally biased region" description="Basic and acidic residues" evidence="2">
    <location>
        <begin position="110"/>
        <end position="119"/>
    </location>
</feature>
<dbReference type="Proteomes" id="UP000821866">
    <property type="component" value="Chromosome 7"/>
</dbReference>
<accession>A0A9J6DI62</accession>
<dbReference type="VEuPathDB" id="VectorBase:LOC119168385"/>
<feature type="compositionally biased region" description="Basic and acidic residues" evidence="2">
    <location>
        <begin position="131"/>
        <end position="149"/>
    </location>
</feature>
<dbReference type="Gene3D" id="3.40.390.10">
    <property type="entry name" value="Collagenase (Catalytic Domain)"/>
    <property type="match status" value="1"/>
</dbReference>
<dbReference type="EMBL" id="JABSTU010000009">
    <property type="protein sequence ID" value="KAH8021908.1"/>
    <property type="molecule type" value="Genomic_DNA"/>
</dbReference>
<feature type="region of interest" description="Disordered" evidence="2">
    <location>
        <begin position="72"/>
        <end position="304"/>
    </location>
</feature>
<comment type="similarity">
    <text evidence="1">Belongs to the peptidase M13 family.</text>
</comment>
<dbReference type="PANTHER" id="PTHR11733:SF241">
    <property type="entry name" value="GH26575P-RELATED"/>
    <property type="match status" value="1"/>
</dbReference>
<dbReference type="SUPFAM" id="SSF55486">
    <property type="entry name" value="Metalloproteases ('zincins'), catalytic domain"/>
    <property type="match status" value="1"/>
</dbReference>
<protein>
    <recommendedName>
        <fullName evidence="3">Peptidase M13 N-terminal domain-containing protein</fullName>
    </recommendedName>
</protein>
<feature type="region of interest" description="Disordered" evidence="2">
    <location>
        <begin position="1037"/>
        <end position="1058"/>
    </location>
</feature>
<dbReference type="PANTHER" id="PTHR11733">
    <property type="entry name" value="ZINC METALLOPROTEASE FAMILY M13 NEPRILYSIN-RELATED"/>
    <property type="match status" value="1"/>
</dbReference>
<name>A0A9J6DI62_RHIMP</name>
<evidence type="ECO:0000256" key="1">
    <source>
        <dbReference type="ARBA" id="ARBA00007357"/>
    </source>
</evidence>
<dbReference type="AlphaFoldDB" id="A0A9J6DI62"/>
<dbReference type="GO" id="GO:0016485">
    <property type="term" value="P:protein processing"/>
    <property type="evidence" value="ECO:0007669"/>
    <property type="project" value="TreeGrafter"/>
</dbReference>
<dbReference type="InterPro" id="IPR024079">
    <property type="entry name" value="MetalloPept_cat_dom_sf"/>
</dbReference>
<feature type="domain" description="Peptidase M13 N-terminal" evidence="3">
    <location>
        <begin position="454"/>
        <end position="822"/>
    </location>
</feature>
<dbReference type="Pfam" id="PF05649">
    <property type="entry name" value="Peptidase_M13_N"/>
    <property type="match status" value="1"/>
</dbReference>
<dbReference type="GO" id="GO:0005886">
    <property type="term" value="C:plasma membrane"/>
    <property type="evidence" value="ECO:0007669"/>
    <property type="project" value="TreeGrafter"/>
</dbReference>
<dbReference type="InterPro" id="IPR008753">
    <property type="entry name" value="Peptidase_M13_N"/>
</dbReference>
<keyword evidence="5" id="KW-1185">Reference proteome</keyword>
<reference evidence="4" key="2">
    <citation type="submission" date="2021-09" db="EMBL/GenBank/DDBJ databases">
        <authorList>
            <person name="Jia N."/>
            <person name="Wang J."/>
            <person name="Shi W."/>
            <person name="Du L."/>
            <person name="Sun Y."/>
            <person name="Zhan W."/>
            <person name="Jiang J."/>
            <person name="Wang Q."/>
            <person name="Zhang B."/>
            <person name="Ji P."/>
            <person name="Sakyi L.B."/>
            <person name="Cui X."/>
            <person name="Yuan T."/>
            <person name="Jiang B."/>
            <person name="Yang W."/>
            <person name="Lam T.T.-Y."/>
            <person name="Chang Q."/>
            <person name="Ding S."/>
            <person name="Wang X."/>
            <person name="Zhu J."/>
            <person name="Ruan X."/>
            <person name="Zhao L."/>
            <person name="Wei J."/>
            <person name="Que T."/>
            <person name="Du C."/>
            <person name="Cheng J."/>
            <person name="Dai P."/>
            <person name="Han X."/>
            <person name="Huang E."/>
            <person name="Gao Y."/>
            <person name="Liu J."/>
            <person name="Shao H."/>
            <person name="Ye R."/>
            <person name="Li L."/>
            <person name="Wei W."/>
            <person name="Wang X."/>
            <person name="Wang C."/>
            <person name="Huo Q."/>
            <person name="Li W."/>
            <person name="Guo W."/>
            <person name="Chen H."/>
            <person name="Chen S."/>
            <person name="Zhou L."/>
            <person name="Zhou L."/>
            <person name="Ni X."/>
            <person name="Tian J."/>
            <person name="Zhou Y."/>
            <person name="Sheng Y."/>
            <person name="Liu T."/>
            <person name="Pan Y."/>
            <person name="Xia L."/>
            <person name="Li J."/>
            <person name="Zhao F."/>
            <person name="Cao W."/>
        </authorList>
    </citation>
    <scope>NUCLEOTIDE SEQUENCE</scope>
    <source>
        <strain evidence="4">Rmic-2018</strain>
        <tissue evidence="4">Larvae</tissue>
    </source>
</reference>
<evidence type="ECO:0000256" key="2">
    <source>
        <dbReference type="SAM" id="MobiDB-lite"/>
    </source>
</evidence>
<evidence type="ECO:0000259" key="3">
    <source>
        <dbReference type="Pfam" id="PF05649"/>
    </source>
</evidence>